<keyword evidence="3" id="KW-1185">Reference proteome</keyword>
<comment type="caution">
    <text evidence="2">The sequence shown here is derived from an EMBL/GenBank/DDBJ whole genome shotgun (WGS) entry which is preliminary data.</text>
</comment>
<accession>A0A840QM74</accession>
<keyword evidence="1" id="KW-0812">Transmembrane</keyword>
<organism evidence="2 3">
    <name type="scientific">Texcoconibacillus texcoconensis</name>
    <dbReference type="NCBI Taxonomy" id="1095777"/>
    <lineage>
        <taxon>Bacteria</taxon>
        <taxon>Bacillati</taxon>
        <taxon>Bacillota</taxon>
        <taxon>Bacilli</taxon>
        <taxon>Bacillales</taxon>
        <taxon>Bacillaceae</taxon>
        <taxon>Texcoconibacillus</taxon>
    </lineage>
</organism>
<reference evidence="2 3" key="1">
    <citation type="submission" date="2020-08" db="EMBL/GenBank/DDBJ databases">
        <title>Genomic Encyclopedia of Type Strains, Phase IV (KMG-IV): sequencing the most valuable type-strain genomes for metagenomic binning, comparative biology and taxonomic classification.</title>
        <authorList>
            <person name="Goeker M."/>
        </authorList>
    </citation>
    <scope>NUCLEOTIDE SEQUENCE [LARGE SCALE GENOMIC DNA]</scope>
    <source>
        <strain evidence="2 3">DSM 24696</strain>
    </source>
</reference>
<name>A0A840QM74_9BACI</name>
<dbReference type="EMBL" id="JACHHB010000002">
    <property type="protein sequence ID" value="MBB5172468.1"/>
    <property type="molecule type" value="Genomic_DNA"/>
</dbReference>
<dbReference type="Proteomes" id="UP000551878">
    <property type="component" value="Unassembled WGS sequence"/>
</dbReference>
<keyword evidence="1" id="KW-0472">Membrane</keyword>
<proteinExistence type="predicted"/>
<gene>
    <name evidence="2" type="ORF">HNQ41_000612</name>
</gene>
<feature type="transmembrane region" description="Helical" evidence="1">
    <location>
        <begin position="62"/>
        <end position="81"/>
    </location>
</feature>
<protein>
    <submittedName>
        <fullName evidence="2">TM2 domain-containing membrane protein YozV</fullName>
    </submittedName>
</protein>
<evidence type="ECO:0000256" key="1">
    <source>
        <dbReference type="SAM" id="Phobius"/>
    </source>
</evidence>
<evidence type="ECO:0000313" key="3">
    <source>
        <dbReference type="Proteomes" id="UP000551878"/>
    </source>
</evidence>
<feature type="transmembrane region" description="Helical" evidence="1">
    <location>
        <begin position="93"/>
        <end position="111"/>
    </location>
</feature>
<sequence length="273" mass="31904">MESKHLVRNKSQRRTIHHSASYHNNLITYRNPWVVAWWAAALPGLGHFMLCKFIMGMILFGWEIFVNVNGGLNQAIFYSFIGEFDQARDVLDPVWAIMYVGIYIFNIWDAYRRTVEMNKLYVLAYTENSPLAPFKITALEVNYLDKKHPSMAAIFSAISPGLGYIYVDRTPSAVYTIIWWIVIVYFSGFHTAILHTMIGNFALAIQTLDPQWFFFIPSIYLFSIYDSYSYTVELNKIFEKEQSNFLKKHYQQNPSKMLTTLKEKSPIDDPLRR</sequence>
<keyword evidence="1" id="KW-1133">Transmembrane helix</keyword>
<evidence type="ECO:0000313" key="2">
    <source>
        <dbReference type="EMBL" id="MBB5172468.1"/>
    </source>
</evidence>
<dbReference type="AlphaFoldDB" id="A0A840QM74"/>
<feature type="transmembrane region" description="Helical" evidence="1">
    <location>
        <begin position="173"/>
        <end position="194"/>
    </location>
</feature>
<dbReference type="RefSeq" id="WP_184662932.1">
    <property type="nucleotide sequence ID" value="NZ_JACHHB010000002.1"/>
</dbReference>